<dbReference type="Pfam" id="PF06002">
    <property type="entry name" value="CST-I"/>
    <property type="match status" value="1"/>
</dbReference>
<dbReference type="Gene3D" id="3.90.1480.10">
    <property type="entry name" value="Alpha-2,3-sialyltransferase"/>
    <property type="match status" value="1"/>
</dbReference>
<dbReference type="SUPFAM" id="SSF102414">
    <property type="entry name" value="Alpha-2,3/8-sialyltransferase CstII"/>
    <property type="match status" value="1"/>
</dbReference>
<protein>
    <submittedName>
        <fullName evidence="1">Alpha-2,3 sialyltransferase</fullName>
    </submittedName>
</protein>
<sequence length="330" mass="39094">MQYSEHLGFNKYAIICGNGPSLAEIDYKRLPLEYDVFRCNQFYFEDKYYMGKRVKFAFANPSVLFEQSYTYRTLSYTKEYEIDNIVVSNFNLNHIDSCYLQYLYIYDDIICGSRQLARLKDFYAFIRYNELYCERRITSGIYMCAFAVALGYKEIYIAGIDLYSTKEAYAFDIMQQNLLTIVPSFSTTPSSCHAKEIDVEALFFLEQHYNVKFYSVCLGSPLNEYIPLANLHNNTTLQIVQKTEKSIRDMLIPPASAYKKLNYGIEIQSQHNPLDHTKEQQEYKKMLRNNSIYRLYRDFIRFPKAVYYYVKGYKICRKLKQSIKNNRNVI</sequence>
<evidence type="ECO:0000313" key="2">
    <source>
        <dbReference type="Proteomes" id="UP000029878"/>
    </source>
</evidence>
<keyword evidence="1" id="KW-0328">Glycosyltransferase</keyword>
<dbReference type="AlphaFoldDB" id="A0A4U8SDC4"/>
<keyword evidence="1" id="KW-0808">Transferase</keyword>
<dbReference type="InterPro" id="IPR009251">
    <property type="entry name" value="A-2_3-sialyltransferase"/>
</dbReference>
<dbReference type="InterPro" id="IPR036715">
    <property type="entry name" value="A-2_3-sialylTrfase_sf"/>
</dbReference>
<proteinExistence type="predicted"/>
<dbReference type="EMBL" id="JRPL02000004">
    <property type="protein sequence ID" value="TLD84148.1"/>
    <property type="molecule type" value="Genomic_DNA"/>
</dbReference>
<dbReference type="OrthoDB" id="5318543at2"/>
<dbReference type="Proteomes" id="UP000029878">
    <property type="component" value="Unassembled WGS sequence"/>
</dbReference>
<accession>A0A4U8SDC4</accession>
<dbReference type="GO" id="GO:0016757">
    <property type="term" value="F:glycosyltransferase activity"/>
    <property type="evidence" value="ECO:0007669"/>
    <property type="project" value="UniProtKB-KW"/>
</dbReference>
<dbReference type="RefSeq" id="WP_052096571.1">
    <property type="nucleotide sequence ID" value="NZ_FZNG01000027.1"/>
</dbReference>
<evidence type="ECO:0000313" key="1">
    <source>
        <dbReference type="EMBL" id="TLD84148.1"/>
    </source>
</evidence>
<gene>
    <name evidence="1" type="ORF">LS81_002795</name>
</gene>
<comment type="caution">
    <text evidence="1">The sequence shown here is derived from an EMBL/GenBank/DDBJ whole genome shotgun (WGS) entry which is preliminary data.</text>
</comment>
<name>A0A4U8SDC4_9HELI</name>
<reference evidence="1 2" key="1">
    <citation type="journal article" date="2014" name="Genome Announc.">
        <title>Draft genome sequences of eight enterohepatic helicobacter species isolated from both laboratory and wild rodents.</title>
        <authorList>
            <person name="Sheh A."/>
            <person name="Shen Z."/>
            <person name="Fox J.G."/>
        </authorList>
    </citation>
    <scope>NUCLEOTIDE SEQUENCE [LARGE SCALE GENOMIC DNA]</scope>
    <source>
        <strain evidence="1 2">ATCC 700114</strain>
    </source>
</reference>
<organism evidence="1 2">
    <name type="scientific">Helicobacter trogontum</name>
    <dbReference type="NCBI Taxonomy" id="50960"/>
    <lineage>
        <taxon>Bacteria</taxon>
        <taxon>Pseudomonadati</taxon>
        <taxon>Campylobacterota</taxon>
        <taxon>Epsilonproteobacteria</taxon>
        <taxon>Campylobacterales</taxon>
        <taxon>Helicobacteraceae</taxon>
        <taxon>Helicobacter</taxon>
    </lineage>
</organism>